<dbReference type="Gene3D" id="1.10.260.40">
    <property type="entry name" value="lambda repressor-like DNA-binding domains"/>
    <property type="match status" value="1"/>
</dbReference>
<proteinExistence type="predicted"/>
<dbReference type="CDD" id="cd01392">
    <property type="entry name" value="HTH_LacI"/>
    <property type="match status" value="1"/>
</dbReference>
<dbReference type="InterPro" id="IPR046335">
    <property type="entry name" value="LacI/GalR-like_sensor"/>
</dbReference>
<dbReference type="PROSITE" id="PS50932">
    <property type="entry name" value="HTH_LACI_2"/>
    <property type="match status" value="1"/>
</dbReference>
<dbReference type="PANTHER" id="PTHR30146">
    <property type="entry name" value="LACI-RELATED TRANSCRIPTIONAL REPRESSOR"/>
    <property type="match status" value="1"/>
</dbReference>
<dbReference type="AlphaFoldDB" id="A0A7M4DLC2"/>
<dbReference type="SUPFAM" id="SSF53822">
    <property type="entry name" value="Periplasmic binding protein-like I"/>
    <property type="match status" value="1"/>
</dbReference>
<dbReference type="InterPro" id="IPR010982">
    <property type="entry name" value="Lambda_DNA-bd_dom_sf"/>
</dbReference>
<gene>
    <name evidence="5" type="primary">degA_10</name>
    <name evidence="5" type="ORF">HALOF300_02939</name>
</gene>
<name>A0A7M4DLC2_9MICO</name>
<dbReference type="Pfam" id="PF13377">
    <property type="entry name" value="Peripla_BP_3"/>
    <property type="match status" value="1"/>
</dbReference>
<dbReference type="Proteomes" id="UP000419743">
    <property type="component" value="Unassembled WGS sequence"/>
</dbReference>
<keyword evidence="1" id="KW-0805">Transcription regulation</keyword>
<reference evidence="5 6" key="1">
    <citation type="submission" date="2019-11" db="EMBL/GenBank/DDBJ databases">
        <authorList>
            <person name="Criscuolo A."/>
        </authorList>
    </citation>
    <scope>NUCLEOTIDE SEQUENCE [LARGE SCALE GENOMIC DNA]</scope>
    <source>
        <strain evidence="5">CIP111667</strain>
    </source>
</reference>
<dbReference type="EMBL" id="CACRYJ010000044">
    <property type="protein sequence ID" value="VZO38056.1"/>
    <property type="molecule type" value="Genomic_DNA"/>
</dbReference>
<evidence type="ECO:0000256" key="3">
    <source>
        <dbReference type="ARBA" id="ARBA00023163"/>
    </source>
</evidence>
<organism evidence="5 6">
    <name type="scientific">Occultella aeris</name>
    <dbReference type="NCBI Taxonomy" id="2761496"/>
    <lineage>
        <taxon>Bacteria</taxon>
        <taxon>Bacillati</taxon>
        <taxon>Actinomycetota</taxon>
        <taxon>Actinomycetes</taxon>
        <taxon>Micrococcales</taxon>
        <taxon>Ruaniaceae</taxon>
        <taxon>Occultella</taxon>
    </lineage>
</organism>
<keyword evidence="6" id="KW-1185">Reference proteome</keyword>
<dbReference type="CDD" id="cd06267">
    <property type="entry name" value="PBP1_LacI_sugar_binding-like"/>
    <property type="match status" value="1"/>
</dbReference>
<evidence type="ECO:0000256" key="1">
    <source>
        <dbReference type="ARBA" id="ARBA00023015"/>
    </source>
</evidence>
<keyword evidence="2" id="KW-0238">DNA-binding</keyword>
<dbReference type="PANTHER" id="PTHR30146:SF153">
    <property type="entry name" value="LACTOSE OPERON REPRESSOR"/>
    <property type="match status" value="1"/>
</dbReference>
<evidence type="ECO:0000313" key="5">
    <source>
        <dbReference type="EMBL" id="VZO38056.1"/>
    </source>
</evidence>
<dbReference type="GO" id="GO:0000976">
    <property type="term" value="F:transcription cis-regulatory region binding"/>
    <property type="evidence" value="ECO:0007669"/>
    <property type="project" value="TreeGrafter"/>
</dbReference>
<protein>
    <submittedName>
        <fullName evidence="5">HTH-type transcriptional regulator DegA</fullName>
    </submittedName>
</protein>
<keyword evidence="3" id="KW-0804">Transcription</keyword>
<dbReference type="GO" id="GO:0003700">
    <property type="term" value="F:DNA-binding transcription factor activity"/>
    <property type="evidence" value="ECO:0007669"/>
    <property type="project" value="TreeGrafter"/>
</dbReference>
<dbReference type="InterPro" id="IPR000843">
    <property type="entry name" value="HTH_LacI"/>
</dbReference>
<dbReference type="RefSeq" id="WP_197522570.1">
    <property type="nucleotide sequence ID" value="NZ_CACRYJ010000044.1"/>
</dbReference>
<sequence length="340" mass="36172">MVHDRRSPQPRLTDVAEIAGVSMKTVSNVINGYAHVSERTRTRVLAAIEEVGYRPNLSARNLARGRSGVIALVVPRLEMPYFAALAGRVVERAEARGWFVLIHESGGDLAAEREALEGRFPQRIDGLIVSAQHLAPADLAARTDRTPLVLLGEQTFGSVAHHVAIDNTEAARAAVGHLVHLGRRRIALVGATPGPRQQGYIEALESAGLPVLPELMVPITANSGEEGERAARALLDLGAATPDGIFAVTDWVALGAMRALHLRGLHVPDDVAVVGFDDIPYARAVTPSLTTISPDRSALAEAALRMLEAQIAADGGPVPPVDERVPFTLVVRESTAGIHP</sequence>
<dbReference type="SMART" id="SM00354">
    <property type="entry name" value="HTH_LACI"/>
    <property type="match status" value="1"/>
</dbReference>
<evidence type="ECO:0000259" key="4">
    <source>
        <dbReference type="PROSITE" id="PS50932"/>
    </source>
</evidence>
<accession>A0A7M4DLC2</accession>
<dbReference type="PROSITE" id="PS00356">
    <property type="entry name" value="HTH_LACI_1"/>
    <property type="match status" value="1"/>
</dbReference>
<evidence type="ECO:0000256" key="2">
    <source>
        <dbReference type="ARBA" id="ARBA00023125"/>
    </source>
</evidence>
<dbReference type="InterPro" id="IPR028082">
    <property type="entry name" value="Peripla_BP_I"/>
</dbReference>
<dbReference type="SUPFAM" id="SSF47413">
    <property type="entry name" value="lambda repressor-like DNA-binding domains"/>
    <property type="match status" value="1"/>
</dbReference>
<comment type="caution">
    <text evidence="5">The sequence shown here is derived from an EMBL/GenBank/DDBJ whole genome shotgun (WGS) entry which is preliminary data.</text>
</comment>
<dbReference type="Gene3D" id="3.40.50.2300">
    <property type="match status" value="2"/>
</dbReference>
<evidence type="ECO:0000313" key="6">
    <source>
        <dbReference type="Proteomes" id="UP000419743"/>
    </source>
</evidence>
<dbReference type="Pfam" id="PF00356">
    <property type="entry name" value="LacI"/>
    <property type="match status" value="1"/>
</dbReference>
<feature type="domain" description="HTH lacI-type" evidence="4">
    <location>
        <begin position="10"/>
        <end position="64"/>
    </location>
</feature>